<dbReference type="RefSeq" id="XP_019014252.1">
    <property type="nucleotide sequence ID" value="XM_019152114.1"/>
</dbReference>
<evidence type="ECO:0000313" key="4">
    <source>
        <dbReference type="EMBL" id="OCF53033.1"/>
    </source>
</evidence>
<evidence type="ECO:0000256" key="2">
    <source>
        <dbReference type="ARBA" id="ARBA00022448"/>
    </source>
</evidence>
<evidence type="ECO:0000256" key="1">
    <source>
        <dbReference type="ARBA" id="ARBA00009447"/>
    </source>
</evidence>
<sequence length="796" mass="90931">MSTLTPSQAVSDLLRQPDDLLKLASYRKKLLKEKSTLDAKLQSGVKTQLDATRDALLKLQTSRAAVGLIREEMMSIEKLKGEDGEAKGEAFDKITRVSTVHRNLSQTTKMVQNLRSMSDKVDHISSLLDSDKNQIGGPSGYSPNLLPIHFQLQQLESFRNETLHQAKKNASNEERQVLLQWFEKLDKVGQDFESWLWEISKNIVELTRKGNGGTVVRLLKIVEVEGKEDEKAVAMRLVRKVATHDAASKFKSMQANARVIKNYRHKLLDVMTNSIKEAFDNHYMDNQYDMLGFIEGLGWIYKDIIRIKDDLEPLFPEDYEITPYLVKAYHKHLDLTIRKVVNSAPEAKVLLELHAWIKEYRVSMKELQIPSGWLQPPLLDGKSQDLIEDYVKLIVTKLDEWTINLMKEETGKFTWRTKEPEQSDDGQLGMEGVVDFFTLVNQQCDLALDSNQGAVLVRVVNECSKVMKRVQGQWINLIYEETKAQIEKKPEEVPGGLVEYVIALANDQLKSADYCESLLIRLEPLVSNKYKELISKCLNDSIDGYLDVAKKCTSTLIEFVFNDLKNVFKNLLTPIWYSEENSGNGNPLLINQIIETFKDYLNDYQLHLNNSIFEILIEDLLDSFIISYLNCLSKLQPKSLKIPKSILKINFDLELSFDFFIKYKSNSEELEKNFEILKILLNLIQSDSEMIFLNYWNFAKKFGPNLNFIENLLKARDDLDKIKLNEIIEMLRRKVKEEEITDPEEPTIMVKVQGPSSGLLSNLSNLAGTYASNFSTGTFASGGFAMGGASHFAAIR</sequence>
<dbReference type="Pfam" id="PF06046">
    <property type="entry name" value="Sec6"/>
    <property type="match status" value="1"/>
</dbReference>
<reference evidence="4" key="3">
    <citation type="submission" date="2016-07" db="EMBL/GenBank/DDBJ databases">
        <title>Evolution of pathogenesis and genome organization in the Tremellales.</title>
        <authorList>
            <person name="Cuomo C."/>
            <person name="Litvintseva A."/>
            <person name="Heitman J."/>
            <person name="Chen Y."/>
            <person name="Sun S."/>
            <person name="Springer D."/>
            <person name="Dromer F."/>
            <person name="Young S."/>
            <person name="Zeng Q."/>
            <person name="Chapman S."/>
            <person name="Gujja S."/>
            <person name="Saif S."/>
            <person name="Birren B."/>
        </authorList>
    </citation>
    <scope>NUCLEOTIDE SEQUENCE</scope>
    <source>
        <strain evidence="4">CBS 10737</strain>
    </source>
</reference>
<reference evidence="5" key="4">
    <citation type="submission" date="2024-02" db="EMBL/GenBank/DDBJ databases">
        <title>Comparative genomics of Cryptococcus and Kwoniella reveals pathogenesis evolution and contrasting modes of karyotype evolution via chromosome fusion or intercentromeric recombination.</title>
        <authorList>
            <person name="Coelho M.A."/>
            <person name="David-Palma M."/>
            <person name="Shea T."/>
            <person name="Bowers K."/>
            <person name="McGinley-Smith S."/>
            <person name="Mohammad A.W."/>
            <person name="Gnirke A."/>
            <person name="Yurkov A.M."/>
            <person name="Nowrousian M."/>
            <person name="Sun S."/>
            <person name="Cuomo C.A."/>
            <person name="Heitman J."/>
        </authorList>
    </citation>
    <scope>NUCLEOTIDE SEQUENCE</scope>
    <source>
        <strain evidence="5">CBS 10737</strain>
    </source>
</reference>
<dbReference type="GeneID" id="30168703"/>
<protein>
    <submittedName>
        <fullName evidence="4">Uncharacterized protein</fullName>
    </submittedName>
</protein>
<reference evidence="4" key="1">
    <citation type="submission" date="2013-07" db="EMBL/GenBank/DDBJ databases">
        <title>The Genome Sequence of Cryptococcus pinus CBS10737.</title>
        <authorList>
            <consortium name="The Broad Institute Genome Sequencing Platform"/>
            <person name="Cuomo C."/>
            <person name="Litvintseva A."/>
            <person name="Chen Y."/>
            <person name="Heitman J."/>
            <person name="Sun S."/>
            <person name="Springer D."/>
            <person name="Dromer F."/>
            <person name="Young S.K."/>
            <person name="Zeng Q."/>
            <person name="Gargeya S."/>
            <person name="Fitzgerald M."/>
            <person name="Abouelleil A."/>
            <person name="Alvarado L."/>
            <person name="Berlin A.M."/>
            <person name="Chapman S.B."/>
            <person name="Dewar J."/>
            <person name="Goldberg J."/>
            <person name="Griggs A."/>
            <person name="Gujja S."/>
            <person name="Hansen M."/>
            <person name="Howarth C."/>
            <person name="Imamovic A."/>
            <person name="Larimer J."/>
            <person name="McCowan C."/>
            <person name="Murphy C."/>
            <person name="Pearson M."/>
            <person name="Priest M."/>
            <person name="Roberts A."/>
            <person name="Saif S."/>
            <person name="Shea T."/>
            <person name="Sykes S."/>
            <person name="Wortman J."/>
            <person name="Nusbaum C."/>
            <person name="Birren B."/>
        </authorList>
    </citation>
    <scope>NUCLEOTIDE SEQUENCE [LARGE SCALE GENOMIC DNA]</scope>
    <source>
        <strain evidence="4">CBS 10737</strain>
    </source>
</reference>
<dbReference type="InterPro" id="IPR042532">
    <property type="entry name" value="EXOC3/Sec6_C"/>
</dbReference>
<dbReference type="PANTHER" id="PTHR21292:SF1">
    <property type="entry name" value="EXOCYST COMPLEX COMPONENT 3"/>
    <property type="match status" value="1"/>
</dbReference>
<dbReference type="AlphaFoldDB" id="A0A1B9IC47"/>
<dbReference type="Gene3D" id="1.10.357.70">
    <property type="entry name" value="Exocyst complex component Sec6, C-terminal domain"/>
    <property type="match status" value="1"/>
</dbReference>
<dbReference type="EMBL" id="KI894007">
    <property type="protein sequence ID" value="OCF53033.1"/>
    <property type="molecule type" value="Genomic_DNA"/>
</dbReference>
<dbReference type="OrthoDB" id="190098at2759"/>
<dbReference type="STRING" id="1296096.A0A1B9IC47"/>
<evidence type="ECO:0000256" key="3">
    <source>
        <dbReference type="ARBA" id="ARBA00022483"/>
    </source>
</evidence>
<keyword evidence="3" id="KW-0268">Exocytosis</keyword>
<comment type="similarity">
    <text evidence="1">Belongs to the SEC6 family.</text>
</comment>
<dbReference type="InterPro" id="IPR010326">
    <property type="entry name" value="EXOC3/Sec6"/>
</dbReference>
<gene>
    <name evidence="4" type="ORF">I206_00334</name>
    <name evidence="5" type="ORF">I206_100992</name>
</gene>
<dbReference type="GO" id="GO:0000149">
    <property type="term" value="F:SNARE binding"/>
    <property type="evidence" value="ECO:0007669"/>
    <property type="project" value="TreeGrafter"/>
</dbReference>
<dbReference type="GO" id="GO:0000145">
    <property type="term" value="C:exocyst"/>
    <property type="evidence" value="ECO:0007669"/>
    <property type="project" value="InterPro"/>
</dbReference>
<accession>A0A1B9IC47</accession>
<proteinExistence type="inferred from homology"/>
<evidence type="ECO:0000313" key="5">
    <source>
        <dbReference type="EMBL" id="WWC67085.1"/>
    </source>
</evidence>
<dbReference type="EMBL" id="CP144519">
    <property type="protein sequence ID" value="WWC67085.1"/>
    <property type="molecule type" value="Genomic_DNA"/>
</dbReference>
<keyword evidence="2" id="KW-0813">Transport</keyword>
<evidence type="ECO:0000313" key="6">
    <source>
        <dbReference type="Proteomes" id="UP000094020"/>
    </source>
</evidence>
<dbReference type="KEGG" id="kpin:30168703"/>
<dbReference type="GO" id="GO:0006887">
    <property type="term" value="P:exocytosis"/>
    <property type="evidence" value="ECO:0007669"/>
    <property type="project" value="UniProtKB-KW"/>
</dbReference>
<organism evidence="4">
    <name type="scientific">Kwoniella pini CBS 10737</name>
    <dbReference type="NCBI Taxonomy" id="1296096"/>
    <lineage>
        <taxon>Eukaryota</taxon>
        <taxon>Fungi</taxon>
        <taxon>Dikarya</taxon>
        <taxon>Basidiomycota</taxon>
        <taxon>Agaricomycotina</taxon>
        <taxon>Tremellomycetes</taxon>
        <taxon>Tremellales</taxon>
        <taxon>Cryptococcaceae</taxon>
        <taxon>Kwoniella</taxon>
    </lineage>
</organism>
<dbReference type="GO" id="GO:0051601">
    <property type="term" value="P:exocyst localization"/>
    <property type="evidence" value="ECO:0007669"/>
    <property type="project" value="TreeGrafter"/>
</dbReference>
<keyword evidence="6" id="KW-1185">Reference proteome</keyword>
<dbReference type="Proteomes" id="UP000094020">
    <property type="component" value="Chromosome 1"/>
</dbReference>
<dbReference type="PANTHER" id="PTHR21292">
    <property type="entry name" value="EXOCYST COMPLEX COMPONENT SEC6-RELATED"/>
    <property type="match status" value="1"/>
</dbReference>
<dbReference type="Gene3D" id="1.10.357.50">
    <property type="match status" value="1"/>
</dbReference>
<name>A0A1B9IC47_9TREE</name>
<reference evidence="5" key="2">
    <citation type="submission" date="2013-07" db="EMBL/GenBank/DDBJ databases">
        <authorList>
            <consortium name="The Broad Institute Genome Sequencing Platform"/>
            <person name="Cuomo C."/>
            <person name="Litvintseva A."/>
            <person name="Chen Y."/>
            <person name="Heitman J."/>
            <person name="Sun S."/>
            <person name="Springer D."/>
            <person name="Dromer F."/>
            <person name="Young S.K."/>
            <person name="Zeng Q."/>
            <person name="Gargeya S."/>
            <person name="Fitzgerald M."/>
            <person name="Abouelleil A."/>
            <person name="Alvarado L."/>
            <person name="Berlin A.M."/>
            <person name="Chapman S.B."/>
            <person name="Dewar J."/>
            <person name="Goldberg J."/>
            <person name="Griggs A."/>
            <person name="Gujja S."/>
            <person name="Hansen M."/>
            <person name="Howarth C."/>
            <person name="Imamovic A."/>
            <person name="Larimer J."/>
            <person name="McCowan C."/>
            <person name="Murphy C."/>
            <person name="Pearson M."/>
            <person name="Priest M."/>
            <person name="Roberts A."/>
            <person name="Saif S."/>
            <person name="Shea T."/>
            <person name="Sykes S."/>
            <person name="Wortman J."/>
            <person name="Nusbaum C."/>
            <person name="Birren B."/>
        </authorList>
    </citation>
    <scope>NUCLEOTIDE SEQUENCE</scope>
    <source>
        <strain evidence="5">CBS 10737</strain>
    </source>
</reference>
<dbReference type="FunFam" id="1.10.357.50:FF:000006">
    <property type="entry name" value="Exocyst complex component sec6"/>
    <property type="match status" value="1"/>
</dbReference>